<feature type="compositionally biased region" description="Basic and acidic residues" evidence="10">
    <location>
        <begin position="534"/>
        <end position="544"/>
    </location>
</feature>
<dbReference type="Pfam" id="PF11559">
    <property type="entry name" value="ADIP"/>
    <property type="match status" value="1"/>
</dbReference>
<evidence type="ECO:0000313" key="12">
    <source>
        <dbReference type="Proteomes" id="UP000318571"/>
    </source>
</evidence>
<sequence>MSGRGEGSSNAFLGCSQDLFHRNLRDHVQSAGFCTHDNWKSAVIGLGQELELHGFLSPCANDDTGQGNLDIISLINTTWELLCHHRNAMKTISDLETQMQRLHCDVDQFHTSALRQRELLEAKSRQLHEVTERDRRTHLILDEEKLRLKNLKEEMKRLSNLMIQRDAQYRHEMKRKDLDVCKLKDKLMKVLTDKSGNNVLPMGIEIASLVSKSVGKSRGRWKASEKNDGEILHKVCDDYEAKLEVLRDENIQLREVLYRNLSSMFQACVEAQGQTKDSQCQFVNLPLSLGCKRIDEISREVVQGIQNRLKIGFDCSTNKRTADQAAIAGLQNELQQFLESNSSKLADQATDLEEALSKALTFLQGFQSLLSTLDQERTSLQTEQRKLECVRKKLLASLVPMLDECGLPSTWEIEDGPSWSSHAIATNEQNQAGPVSIGPQYCPQAVHRVALVHAHTADPKVSLESKAFRSPNGVVMREHTAGQNSVGNGVRPRSANMSPQRWTVVSPTGTLSNSPAMESSQKSRQGRAPPPQQERGKHLLKEQA</sequence>
<feature type="region of interest" description="Disordered" evidence="10">
    <location>
        <begin position="475"/>
        <end position="544"/>
    </location>
</feature>
<comment type="subcellular location">
    <subcellularLocation>
        <location evidence="1">Cell junction</location>
    </subcellularLocation>
    <subcellularLocation>
        <location evidence="2">Cytoplasm</location>
        <location evidence="2">Cytoskeleton</location>
        <location evidence="2">Microtubule organizing center</location>
        <location evidence="2">Centrosome</location>
    </subcellularLocation>
</comment>
<dbReference type="GO" id="GO:0034451">
    <property type="term" value="C:centriolar satellite"/>
    <property type="evidence" value="ECO:0007669"/>
    <property type="project" value="TreeGrafter"/>
</dbReference>
<evidence type="ECO:0000256" key="6">
    <source>
        <dbReference type="ARBA" id="ARBA00022949"/>
    </source>
</evidence>
<proteinExistence type="inferred from homology"/>
<name>A0A553N6V1_TIGCA</name>
<keyword evidence="12" id="KW-1185">Reference proteome</keyword>
<evidence type="ECO:0000313" key="11">
    <source>
        <dbReference type="EMBL" id="TRY61162.1"/>
    </source>
</evidence>
<evidence type="ECO:0000256" key="7">
    <source>
        <dbReference type="ARBA" id="ARBA00023054"/>
    </source>
</evidence>
<feature type="coiled-coil region" evidence="9">
    <location>
        <begin position="141"/>
        <end position="168"/>
    </location>
</feature>
<dbReference type="GO" id="GO:0070161">
    <property type="term" value="C:anchoring junction"/>
    <property type="evidence" value="ECO:0007669"/>
    <property type="project" value="UniProtKB-SubCell"/>
</dbReference>
<evidence type="ECO:0000256" key="5">
    <source>
        <dbReference type="ARBA" id="ARBA00022889"/>
    </source>
</evidence>
<dbReference type="GO" id="GO:0007155">
    <property type="term" value="P:cell adhesion"/>
    <property type="evidence" value="ECO:0007669"/>
    <property type="project" value="UniProtKB-KW"/>
</dbReference>
<evidence type="ECO:0000256" key="10">
    <source>
        <dbReference type="SAM" id="MobiDB-lite"/>
    </source>
</evidence>
<evidence type="ECO:0000256" key="3">
    <source>
        <dbReference type="ARBA" id="ARBA00009291"/>
    </source>
</evidence>
<dbReference type="PANTHER" id="PTHR46507">
    <property type="entry name" value="AFADIN- AND ALPHA-ACTININ-BINDING PROTEIN"/>
    <property type="match status" value="1"/>
</dbReference>
<dbReference type="Proteomes" id="UP000318571">
    <property type="component" value="Chromosome 8"/>
</dbReference>
<comment type="similarity">
    <text evidence="3">Belongs to the ADIP family.</text>
</comment>
<reference evidence="11 12" key="1">
    <citation type="journal article" date="2018" name="Nat. Ecol. Evol.">
        <title>Genomic signatures of mitonuclear coevolution across populations of Tigriopus californicus.</title>
        <authorList>
            <person name="Barreto F.S."/>
            <person name="Watson E.T."/>
            <person name="Lima T.G."/>
            <person name="Willett C.S."/>
            <person name="Edmands S."/>
            <person name="Li W."/>
            <person name="Burton R.S."/>
        </authorList>
    </citation>
    <scope>NUCLEOTIDE SEQUENCE [LARGE SCALE GENOMIC DNA]</scope>
    <source>
        <strain evidence="11 12">San Diego</strain>
    </source>
</reference>
<dbReference type="AlphaFoldDB" id="A0A553N6V1"/>
<organism evidence="11 12">
    <name type="scientific">Tigriopus californicus</name>
    <name type="common">Marine copepod</name>
    <dbReference type="NCBI Taxonomy" id="6832"/>
    <lineage>
        <taxon>Eukaryota</taxon>
        <taxon>Metazoa</taxon>
        <taxon>Ecdysozoa</taxon>
        <taxon>Arthropoda</taxon>
        <taxon>Crustacea</taxon>
        <taxon>Multicrustacea</taxon>
        <taxon>Hexanauplia</taxon>
        <taxon>Copepoda</taxon>
        <taxon>Harpacticoida</taxon>
        <taxon>Harpacticidae</taxon>
        <taxon>Tigriopus</taxon>
    </lineage>
</organism>
<keyword evidence="6" id="KW-0965">Cell junction</keyword>
<keyword evidence="7 9" id="KW-0175">Coiled coil</keyword>
<dbReference type="PANTHER" id="PTHR46507:SF4">
    <property type="entry name" value="SSX FAMILY MEMBER 2 INTERACTING PROTEIN"/>
    <property type="match status" value="1"/>
</dbReference>
<keyword evidence="8" id="KW-0206">Cytoskeleton</keyword>
<gene>
    <name evidence="11" type="ORF">TCAL_07969</name>
</gene>
<accession>A0A553N6V1</accession>
<evidence type="ECO:0000256" key="4">
    <source>
        <dbReference type="ARBA" id="ARBA00022490"/>
    </source>
</evidence>
<dbReference type="InterPro" id="IPR052300">
    <property type="entry name" value="Adhesion_Centrosome_assoc"/>
</dbReference>
<dbReference type="GO" id="GO:0035735">
    <property type="term" value="P:intraciliary transport involved in cilium assembly"/>
    <property type="evidence" value="ECO:0007669"/>
    <property type="project" value="TreeGrafter"/>
</dbReference>
<dbReference type="STRING" id="6832.A0A553N6V1"/>
<dbReference type="EMBL" id="VCGU01000459">
    <property type="protein sequence ID" value="TRY61162.1"/>
    <property type="molecule type" value="Genomic_DNA"/>
</dbReference>
<evidence type="ECO:0000256" key="2">
    <source>
        <dbReference type="ARBA" id="ARBA00004300"/>
    </source>
</evidence>
<evidence type="ECO:0000256" key="8">
    <source>
        <dbReference type="ARBA" id="ARBA00023212"/>
    </source>
</evidence>
<evidence type="ECO:0000256" key="9">
    <source>
        <dbReference type="SAM" id="Coils"/>
    </source>
</evidence>
<feature type="compositionally biased region" description="Polar residues" evidence="10">
    <location>
        <begin position="495"/>
        <end position="523"/>
    </location>
</feature>
<dbReference type="GO" id="GO:0036064">
    <property type="term" value="C:ciliary basal body"/>
    <property type="evidence" value="ECO:0007669"/>
    <property type="project" value="TreeGrafter"/>
</dbReference>
<protein>
    <submittedName>
        <fullName evidence="11">Uncharacterized protein</fullName>
    </submittedName>
</protein>
<comment type="caution">
    <text evidence="11">The sequence shown here is derived from an EMBL/GenBank/DDBJ whole genome shotgun (WGS) entry which is preliminary data.</text>
</comment>
<dbReference type="InterPro" id="IPR021622">
    <property type="entry name" value="Afadin/alpha-actinin-bd"/>
</dbReference>
<evidence type="ECO:0000256" key="1">
    <source>
        <dbReference type="ARBA" id="ARBA00004282"/>
    </source>
</evidence>
<keyword evidence="5" id="KW-0130">Cell adhesion</keyword>
<keyword evidence="4" id="KW-0963">Cytoplasm</keyword>